<reference evidence="3 4" key="1">
    <citation type="submission" date="2020-07" db="EMBL/GenBank/DDBJ databases">
        <title>Sequencing the genomes of 1000 actinobacteria strains.</title>
        <authorList>
            <person name="Klenk H.-P."/>
        </authorList>
    </citation>
    <scope>NUCLEOTIDE SEQUENCE [LARGE SCALE GENOMIC DNA]</scope>
    <source>
        <strain evidence="3 4">DSM 100723</strain>
    </source>
</reference>
<sequence>MRTLSVRFDPRRNSFDALRLLLAGLVAVDHGAILRSGEVQTHRGTGLGDYAVDGFFVISGFLVTSSYLRLSSLARFVWHRALRILPGFWVCLLMTALVAAPLIAVLEGKPAASVFSTAPTAVDYVVRNASLLMRQFGIADLLADNPTPTTLDGSLWTLFYEAVCYALVAGLGVVGVLARRRWLVLVLTGAVWALTITNAAGVTDFASLGSRLALMFLLGALAHLYLDRLPTGPGWLLAAVLVFVVAMVWAEPYRVLGAAAFAFLLVQAAVRSPFAFHLRTDLSYGLYIYHFLVFQVLVLTPVGLLPVAPFIALGIAVSLVVAGGSWFLVERPAMAHKGAGFVSVVERALGTARRRAAALD</sequence>
<evidence type="ECO:0000256" key="1">
    <source>
        <dbReference type="SAM" id="Phobius"/>
    </source>
</evidence>
<gene>
    <name evidence="3" type="ORF">FHX74_002562</name>
</gene>
<dbReference type="PANTHER" id="PTHR23028:SF53">
    <property type="entry name" value="ACYL_TRANSF_3 DOMAIN-CONTAINING PROTEIN"/>
    <property type="match status" value="1"/>
</dbReference>
<dbReference type="GO" id="GO:0016020">
    <property type="term" value="C:membrane"/>
    <property type="evidence" value="ECO:0007669"/>
    <property type="project" value="TreeGrafter"/>
</dbReference>
<dbReference type="PANTHER" id="PTHR23028">
    <property type="entry name" value="ACETYLTRANSFERASE"/>
    <property type="match status" value="1"/>
</dbReference>
<feature type="transmembrane region" description="Helical" evidence="1">
    <location>
        <begin position="182"/>
        <end position="202"/>
    </location>
</feature>
<proteinExistence type="predicted"/>
<feature type="transmembrane region" description="Helical" evidence="1">
    <location>
        <begin position="52"/>
        <end position="70"/>
    </location>
</feature>
<feature type="transmembrane region" description="Helical" evidence="1">
    <location>
        <begin position="208"/>
        <end position="226"/>
    </location>
</feature>
<dbReference type="GO" id="GO:0009103">
    <property type="term" value="P:lipopolysaccharide biosynthetic process"/>
    <property type="evidence" value="ECO:0007669"/>
    <property type="project" value="TreeGrafter"/>
</dbReference>
<evidence type="ECO:0000259" key="2">
    <source>
        <dbReference type="Pfam" id="PF01757"/>
    </source>
</evidence>
<protein>
    <submittedName>
        <fullName evidence="3">Peptidoglycan/LPS O-acetylase OafA/YrhL</fullName>
    </submittedName>
</protein>
<keyword evidence="4" id="KW-1185">Reference proteome</keyword>
<keyword evidence="1" id="KW-0812">Transmembrane</keyword>
<evidence type="ECO:0000313" key="3">
    <source>
        <dbReference type="EMBL" id="MBA8794934.1"/>
    </source>
</evidence>
<feature type="transmembrane region" description="Helical" evidence="1">
    <location>
        <begin position="256"/>
        <end position="274"/>
    </location>
</feature>
<feature type="domain" description="Acyltransferase 3" evidence="2">
    <location>
        <begin position="13"/>
        <end position="321"/>
    </location>
</feature>
<organism evidence="3 4">
    <name type="scientific">Microlunatus kandeliicorticis</name>
    <dbReference type="NCBI Taxonomy" id="1759536"/>
    <lineage>
        <taxon>Bacteria</taxon>
        <taxon>Bacillati</taxon>
        <taxon>Actinomycetota</taxon>
        <taxon>Actinomycetes</taxon>
        <taxon>Propionibacteriales</taxon>
        <taxon>Propionibacteriaceae</taxon>
        <taxon>Microlunatus</taxon>
    </lineage>
</organism>
<keyword evidence="1" id="KW-1133">Transmembrane helix</keyword>
<dbReference type="RefSeq" id="WP_182560563.1">
    <property type="nucleotide sequence ID" value="NZ_JACGWT010000004.1"/>
</dbReference>
<dbReference type="AlphaFoldDB" id="A0A7W3ITF7"/>
<dbReference type="Proteomes" id="UP000523079">
    <property type="component" value="Unassembled WGS sequence"/>
</dbReference>
<name>A0A7W3ITF7_9ACTN</name>
<keyword evidence="1" id="KW-0472">Membrane</keyword>
<dbReference type="InterPro" id="IPR050879">
    <property type="entry name" value="Acyltransferase_3"/>
</dbReference>
<dbReference type="InterPro" id="IPR002656">
    <property type="entry name" value="Acyl_transf_3_dom"/>
</dbReference>
<feature type="transmembrane region" description="Helical" evidence="1">
    <location>
        <begin position="158"/>
        <end position="177"/>
    </location>
</feature>
<feature type="transmembrane region" description="Helical" evidence="1">
    <location>
        <begin position="82"/>
        <end position="106"/>
    </location>
</feature>
<dbReference type="GO" id="GO:0016747">
    <property type="term" value="F:acyltransferase activity, transferring groups other than amino-acyl groups"/>
    <property type="evidence" value="ECO:0007669"/>
    <property type="project" value="InterPro"/>
</dbReference>
<feature type="transmembrane region" description="Helical" evidence="1">
    <location>
        <begin position="310"/>
        <end position="329"/>
    </location>
</feature>
<comment type="caution">
    <text evidence="3">The sequence shown here is derived from an EMBL/GenBank/DDBJ whole genome shotgun (WGS) entry which is preliminary data.</text>
</comment>
<feature type="transmembrane region" description="Helical" evidence="1">
    <location>
        <begin position="286"/>
        <end position="304"/>
    </location>
</feature>
<feature type="transmembrane region" description="Helical" evidence="1">
    <location>
        <begin position="233"/>
        <end position="250"/>
    </location>
</feature>
<dbReference type="EMBL" id="JACGWT010000004">
    <property type="protein sequence ID" value="MBA8794934.1"/>
    <property type="molecule type" value="Genomic_DNA"/>
</dbReference>
<evidence type="ECO:0000313" key="4">
    <source>
        <dbReference type="Proteomes" id="UP000523079"/>
    </source>
</evidence>
<accession>A0A7W3ITF7</accession>
<dbReference type="Pfam" id="PF01757">
    <property type="entry name" value="Acyl_transf_3"/>
    <property type="match status" value="1"/>
</dbReference>